<evidence type="ECO:0000256" key="4">
    <source>
        <dbReference type="ARBA" id="ARBA00022840"/>
    </source>
</evidence>
<feature type="domain" description="Disease resistance R13L4/SHOC-2-like LRR" evidence="8">
    <location>
        <begin position="391"/>
        <end position="739"/>
    </location>
</feature>
<dbReference type="InterPro" id="IPR027417">
    <property type="entry name" value="P-loop_NTPase"/>
</dbReference>
<evidence type="ECO:0000259" key="7">
    <source>
        <dbReference type="Pfam" id="PF23559"/>
    </source>
</evidence>
<evidence type="ECO:0000256" key="3">
    <source>
        <dbReference type="ARBA" id="ARBA00022821"/>
    </source>
</evidence>
<feature type="domain" description="NB-ARC" evidence="5">
    <location>
        <begin position="204"/>
        <end position="276"/>
    </location>
</feature>
<evidence type="ECO:0000259" key="5">
    <source>
        <dbReference type="Pfam" id="PF00931"/>
    </source>
</evidence>
<evidence type="ECO:0000256" key="1">
    <source>
        <dbReference type="ARBA" id="ARBA00022737"/>
    </source>
</evidence>
<dbReference type="InterPro" id="IPR041118">
    <property type="entry name" value="Rx_N"/>
</dbReference>
<dbReference type="Gene3D" id="3.80.10.10">
    <property type="entry name" value="Ribonuclease Inhibitor"/>
    <property type="match status" value="2"/>
</dbReference>
<dbReference type="Proteomes" id="UP001472677">
    <property type="component" value="Unassembled WGS sequence"/>
</dbReference>
<name>A0ABR2CWZ7_9ROSI</name>
<keyword evidence="3" id="KW-0611">Plant defense</keyword>
<keyword evidence="4" id="KW-0067">ATP-binding</keyword>
<dbReference type="Pfam" id="PF00931">
    <property type="entry name" value="NB-ARC"/>
    <property type="match status" value="1"/>
</dbReference>
<dbReference type="SUPFAM" id="SSF52058">
    <property type="entry name" value="L domain-like"/>
    <property type="match status" value="1"/>
</dbReference>
<evidence type="ECO:0000256" key="2">
    <source>
        <dbReference type="ARBA" id="ARBA00022741"/>
    </source>
</evidence>
<feature type="domain" description="Disease resistance protein winged helix" evidence="7">
    <location>
        <begin position="291"/>
        <end position="342"/>
    </location>
</feature>
<evidence type="ECO:0000259" key="8">
    <source>
        <dbReference type="Pfam" id="PF23598"/>
    </source>
</evidence>
<dbReference type="InterPro" id="IPR032675">
    <property type="entry name" value="LRR_dom_sf"/>
</dbReference>
<feature type="domain" description="Disease resistance N-terminal" evidence="6">
    <location>
        <begin position="6"/>
        <end position="92"/>
    </location>
</feature>
<sequence>MADALISAVSQQLTSILFQEAESGLKLVMGVKQEELRKLNNTFQTIRAVLVDAEKRQLKEHAIKVWLDKVQNVSYDIEDVLDDWKILTLRLQITRDRRPPASIVASKVRSWIHSPSSFVRRAIQRYNIAVKIKKLDERLQVIAKEKDDYAFTVDLNRKTDLERERPITTSFIDPSDIHGRDGDKNMLLNILLGQNKGEEKGVPEERFLLVLDDVWGEDDRKWQSLKYSLDCGSQESKILMTTRKENVAVIMGSSNLFRLGKLSKDECWSLFSRLAFFGRKDKERECLEDIGLLGEMQHKDVEIIGEEYFDNLVVHSFFQEFEKDENDNSIISCKMHEIVHDFTLYLRRTKSLLVESNNAEELNMDCKARHLTLIHDEAVAIPAPLFDVKKLRSLHLNLNDTSAVGASLAKLLDRLTCLRILSFKDMNSGYKGSIKVIPKEIGNLLHLRYLNLEGNTDLEKLPETVCDLCNLQTLNIRSCKNLMKLPRGIGKLINLRHLQNAGTDRCRFMPRGLRQLTSLRTLDEFVVSRGDVESKSCSLGDLGNLIHLRGDLEIRGLGNVGDLSVAKKAQLWTKHGLRGLRLKFDPQEIQQVKLEDEKYVFEALQPPSHLETLSILHCRGPLAFPNTMTTLCMLKRVRLQNCLNWESLPPLGKLQSLESLEIEYMNKVKKVGDEFLGTSCLSPSSSTDNKIAFPVLKKLKFHYMKEWEKWEYGNVWRSRGDESVAIMPRLHSLTINYCVELKALPSHLLRNTMLQELHIKGCPVLGERLEKGRGVDWPSISHISTIQIDDELGLIDDELVL</sequence>
<keyword evidence="10" id="KW-1185">Reference proteome</keyword>
<organism evidence="9 10">
    <name type="scientific">Hibiscus sabdariffa</name>
    <name type="common">roselle</name>
    <dbReference type="NCBI Taxonomy" id="183260"/>
    <lineage>
        <taxon>Eukaryota</taxon>
        <taxon>Viridiplantae</taxon>
        <taxon>Streptophyta</taxon>
        <taxon>Embryophyta</taxon>
        <taxon>Tracheophyta</taxon>
        <taxon>Spermatophyta</taxon>
        <taxon>Magnoliopsida</taxon>
        <taxon>eudicotyledons</taxon>
        <taxon>Gunneridae</taxon>
        <taxon>Pentapetalae</taxon>
        <taxon>rosids</taxon>
        <taxon>malvids</taxon>
        <taxon>Malvales</taxon>
        <taxon>Malvaceae</taxon>
        <taxon>Malvoideae</taxon>
        <taxon>Hibiscus</taxon>
    </lineage>
</organism>
<dbReference type="CDD" id="cd14798">
    <property type="entry name" value="RX-CC_like"/>
    <property type="match status" value="1"/>
</dbReference>
<dbReference type="Pfam" id="PF23559">
    <property type="entry name" value="WHD_DRP"/>
    <property type="match status" value="1"/>
</dbReference>
<comment type="caution">
    <text evidence="9">The sequence shown here is derived from an EMBL/GenBank/DDBJ whole genome shotgun (WGS) entry which is preliminary data.</text>
</comment>
<dbReference type="InterPro" id="IPR055414">
    <property type="entry name" value="LRR_R13L4/SHOC2-like"/>
</dbReference>
<evidence type="ECO:0000313" key="9">
    <source>
        <dbReference type="EMBL" id="KAK8524859.1"/>
    </source>
</evidence>
<evidence type="ECO:0000259" key="6">
    <source>
        <dbReference type="Pfam" id="PF18052"/>
    </source>
</evidence>
<dbReference type="Pfam" id="PF18052">
    <property type="entry name" value="Rx_N"/>
    <property type="match status" value="1"/>
</dbReference>
<keyword evidence="1" id="KW-0677">Repeat</keyword>
<dbReference type="InterPro" id="IPR058922">
    <property type="entry name" value="WHD_DRP"/>
</dbReference>
<dbReference type="InterPro" id="IPR002182">
    <property type="entry name" value="NB-ARC"/>
</dbReference>
<dbReference type="PANTHER" id="PTHR36766">
    <property type="entry name" value="PLANT BROAD-SPECTRUM MILDEW RESISTANCE PROTEIN RPW8"/>
    <property type="match status" value="1"/>
</dbReference>
<dbReference type="Gene3D" id="3.40.50.300">
    <property type="entry name" value="P-loop containing nucleotide triphosphate hydrolases"/>
    <property type="match status" value="1"/>
</dbReference>
<dbReference type="EMBL" id="JBBPBM010000041">
    <property type="protein sequence ID" value="KAK8524859.1"/>
    <property type="molecule type" value="Genomic_DNA"/>
</dbReference>
<dbReference type="Pfam" id="PF23598">
    <property type="entry name" value="LRR_14"/>
    <property type="match status" value="1"/>
</dbReference>
<dbReference type="Gene3D" id="1.20.5.4130">
    <property type="match status" value="1"/>
</dbReference>
<dbReference type="PANTHER" id="PTHR36766:SF40">
    <property type="entry name" value="DISEASE RESISTANCE PROTEIN RGA3"/>
    <property type="match status" value="1"/>
</dbReference>
<keyword evidence="2" id="KW-0547">Nucleotide-binding</keyword>
<proteinExistence type="predicted"/>
<protein>
    <submittedName>
        <fullName evidence="9">Uncharacterized protein</fullName>
    </submittedName>
</protein>
<dbReference type="SUPFAM" id="SSF52540">
    <property type="entry name" value="P-loop containing nucleoside triphosphate hydrolases"/>
    <property type="match status" value="1"/>
</dbReference>
<dbReference type="InterPro" id="IPR038005">
    <property type="entry name" value="RX-like_CC"/>
</dbReference>
<reference evidence="9 10" key="1">
    <citation type="journal article" date="2024" name="G3 (Bethesda)">
        <title>Genome assembly of Hibiscus sabdariffa L. provides insights into metabolisms of medicinal natural products.</title>
        <authorList>
            <person name="Kim T."/>
        </authorList>
    </citation>
    <scope>NUCLEOTIDE SEQUENCE [LARGE SCALE GENOMIC DNA]</scope>
    <source>
        <strain evidence="9">TK-2024</strain>
        <tissue evidence="9">Old leaves</tissue>
    </source>
</reference>
<gene>
    <name evidence="9" type="ORF">V6N12_029712</name>
</gene>
<evidence type="ECO:0000313" key="10">
    <source>
        <dbReference type="Proteomes" id="UP001472677"/>
    </source>
</evidence>
<accession>A0ABR2CWZ7</accession>